<keyword evidence="1" id="KW-1133">Transmembrane helix</keyword>
<protein>
    <submittedName>
        <fullName evidence="2">Uncharacterized protein</fullName>
    </submittedName>
</protein>
<dbReference type="Proteomes" id="UP000526125">
    <property type="component" value="Unassembled WGS sequence"/>
</dbReference>
<dbReference type="RefSeq" id="WP_175393843.1">
    <property type="nucleotide sequence ID" value="NZ_JABMCB010000073.1"/>
</dbReference>
<feature type="transmembrane region" description="Helical" evidence="1">
    <location>
        <begin position="35"/>
        <end position="55"/>
    </location>
</feature>
<evidence type="ECO:0000256" key="1">
    <source>
        <dbReference type="SAM" id="Phobius"/>
    </source>
</evidence>
<evidence type="ECO:0000313" key="3">
    <source>
        <dbReference type="Proteomes" id="UP000526125"/>
    </source>
</evidence>
<accession>A0A7Y6ETW7</accession>
<organism evidence="2 3">
    <name type="scientific">Paenibacillus xylanilyticus</name>
    <dbReference type="NCBI Taxonomy" id="248903"/>
    <lineage>
        <taxon>Bacteria</taxon>
        <taxon>Bacillati</taxon>
        <taxon>Bacillota</taxon>
        <taxon>Bacilli</taxon>
        <taxon>Bacillales</taxon>
        <taxon>Paenibacillaceae</taxon>
        <taxon>Paenibacillus</taxon>
    </lineage>
</organism>
<comment type="caution">
    <text evidence="2">The sequence shown here is derived from an EMBL/GenBank/DDBJ whole genome shotgun (WGS) entry which is preliminary data.</text>
</comment>
<keyword evidence="1" id="KW-0812">Transmembrane</keyword>
<keyword evidence="3" id="KW-1185">Reference proteome</keyword>
<gene>
    <name evidence="2" type="ORF">HP552_00570</name>
</gene>
<dbReference type="EMBL" id="JABMCB010000073">
    <property type="protein sequence ID" value="NUU73795.1"/>
    <property type="molecule type" value="Genomic_DNA"/>
</dbReference>
<name>A0A7Y6ETW7_9BACL</name>
<sequence length="65" mass="7109">MNRIVTFLRDFAEDYLVLLGVLLINLATYRISVTAGLYCTGAFCLVAGVLVAFMARLPPRRTGGD</sequence>
<feature type="transmembrane region" description="Helical" evidence="1">
    <location>
        <begin position="12"/>
        <end position="29"/>
    </location>
</feature>
<evidence type="ECO:0000313" key="2">
    <source>
        <dbReference type="EMBL" id="NUU73795.1"/>
    </source>
</evidence>
<dbReference type="AlphaFoldDB" id="A0A7Y6ETW7"/>
<reference evidence="2 3" key="1">
    <citation type="submission" date="2020-05" db="EMBL/GenBank/DDBJ databases">
        <title>Genome Sequencing of Type Strains.</title>
        <authorList>
            <person name="Lemaire J.F."/>
            <person name="Inderbitzin P."/>
            <person name="Gregorio O.A."/>
            <person name="Collins S.B."/>
            <person name="Wespe N."/>
            <person name="Knight-Connoni V."/>
        </authorList>
    </citation>
    <scope>NUCLEOTIDE SEQUENCE [LARGE SCALE GENOMIC DNA]</scope>
    <source>
        <strain evidence="2 3">LMG 21957</strain>
    </source>
</reference>
<proteinExistence type="predicted"/>
<keyword evidence="1" id="KW-0472">Membrane</keyword>